<evidence type="ECO:0000313" key="3">
    <source>
        <dbReference type="Proteomes" id="UP001437256"/>
    </source>
</evidence>
<feature type="compositionally biased region" description="Polar residues" evidence="1">
    <location>
        <begin position="241"/>
        <end position="264"/>
    </location>
</feature>
<feature type="compositionally biased region" description="Basic and acidic residues" evidence="1">
    <location>
        <begin position="13"/>
        <end position="23"/>
    </location>
</feature>
<feature type="compositionally biased region" description="Polar residues" evidence="1">
    <location>
        <begin position="78"/>
        <end position="88"/>
    </location>
</feature>
<feature type="region of interest" description="Disordered" evidence="1">
    <location>
        <begin position="130"/>
        <end position="211"/>
    </location>
</feature>
<feature type="compositionally biased region" description="Polar residues" evidence="1">
    <location>
        <begin position="1"/>
        <end position="10"/>
    </location>
</feature>
<feature type="compositionally biased region" description="Basic and acidic residues" evidence="1">
    <location>
        <begin position="299"/>
        <end position="311"/>
    </location>
</feature>
<feature type="region of interest" description="Disordered" evidence="1">
    <location>
        <begin position="234"/>
        <end position="265"/>
    </location>
</feature>
<feature type="region of interest" description="Disordered" evidence="1">
    <location>
        <begin position="1"/>
        <end position="97"/>
    </location>
</feature>
<sequence>MPYGDQSITQWFGRKDQRKENHRPVKRKRQGASAPAADAERPVSPPPKKVKQNVARRQVLDDKDGIANKPPPGEKTFPHTNTTPNLPQNVAGPSRRAQILQTPSAAHYPTPKSVVKHIAAREPPTVAPLIDLTEDDDQGHRAPSPPLPPGIHSVLTKQSLITPKTPSRRRHAPSIYEVVPETPDHPSSPIRIRQPETPTRRNPDYSDEGDITTSLEVVPSSQTQEIDATMSQIQDLKRNASRPSIQPLQPTNSEMIVPSSQSQEQEIDEAFMAKWREAHPVLKDDEVVPSSQSQVAFWSRDDNPKDSKNEDSGEEEELDLDPDRTAVPILPSSLQRSDSNVSFIIPIEDNDLSDLFEDGDALWKAQDDAVLPMPSSSQATSATESDSGDEQWLQNVGNRTAVGHAASQKKAVSSPSRSQRKGCTPRRSPRKGLSSPSRSRRGQHSSPSRSQRRKVDGQGQGLERTETTRLPSRSATPEWPSQLTLSGLDVDSSQWSFGQAAGDFLDMESMGSL</sequence>
<comment type="caution">
    <text evidence="2">The sequence shown here is derived from an EMBL/GenBank/DDBJ whole genome shotgun (WGS) entry which is preliminary data.</text>
</comment>
<feature type="compositionally biased region" description="Polar residues" evidence="1">
    <location>
        <begin position="155"/>
        <end position="165"/>
    </location>
</feature>
<feature type="compositionally biased region" description="Polar residues" evidence="1">
    <location>
        <begin position="468"/>
        <end position="491"/>
    </location>
</feature>
<feature type="compositionally biased region" description="Polar residues" evidence="1">
    <location>
        <begin position="374"/>
        <end position="385"/>
    </location>
</feature>
<feature type="compositionally biased region" description="Polar residues" evidence="1">
    <location>
        <begin position="332"/>
        <end position="341"/>
    </location>
</feature>
<organism evidence="2 3">
    <name type="scientific">Marasmius tenuissimus</name>
    <dbReference type="NCBI Taxonomy" id="585030"/>
    <lineage>
        <taxon>Eukaryota</taxon>
        <taxon>Fungi</taxon>
        <taxon>Dikarya</taxon>
        <taxon>Basidiomycota</taxon>
        <taxon>Agaricomycotina</taxon>
        <taxon>Agaricomycetes</taxon>
        <taxon>Agaricomycetidae</taxon>
        <taxon>Agaricales</taxon>
        <taxon>Marasmiineae</taxon>
        <taxon>Marasmiaceae</taxon>
        <taxon>Marasmius</taxon>
    </lineage>
</organism>
<evidence type="ECO:0000313" key="2">
    <source>
        <dbReference type="EMBL" id="KAL0063116.1"/>
    </source>
</evidence>
<protein>
    <submittedName>
        <fullName evidence="2">Uncharacterized protein</fullName>
    </submittedName>
</protein>
<reference evidence="2 3" key="1">
    <citation type="submission" date="2024-05" db="EMBL/GenBank/DDBJ databases">
        <title>A draft genome resource for the thread blight pathogen Marasmius tenuissimus strain MS-2.</title>
        <authorList>
            <person name="Yulfo-Soto G.E."/>
            <person name="Baruah I.K."/>
            <person name="Amoako-Attah I."/>
            <person name="Bukari Y."/>
            <person name="Meinhardt L.W."/>
            <person name="Bailey B.A."/>
            <person name="Cohen S.P."/>
        </authorList>
    </citation>
    <scope>NUCLEOTIDE SEQUENCE [LARGE SCALE GENOMIC DNA]</scope>
    <source>
        <strain evidence="2 3">MS-2</strain>
    </source>
</reference>
<accession>A0ABR2ZNG9</accession>
<dbReference type="EMBL" id="JBBXMP010000088">
    <property type="protein sequence ID" value="KAL0063116.1"/>
    <property type="molecule type" value="Genomic_DNA"/>
</dbReference>
<feature type="region of interest" description="Disordered" evidence="1">
    <location>
        <begin position="283"/>
        <end position="341"/>
    </location>
</feature>
<feature type="compositionally biased region" description="Basic residues" evidence="1">
    <location>
        <begin position="418"/>
        <end position="430"/>
    </location>
</feature>
<feature type="region of interest" description="Disordered" evidence="1">
    <location>
        <begin position="366"/>
        <end position="491"/>
    </location>
</feature>
<name>A0ABR2ZNG9_9AGAR</name>
<gene>
    <name evidence="2" type="ORF">AAF712_010024</name>
</gene>
<evidence type="ECO:0000256" key="1">
    <source>
        <dbReference type="SAM" id="MobiDB-lite"/>
    </source>
</evidence>
<proteinExistence type="predicted"/>
<keyword evidence="3" id="KW-1185">Reference proteome</keyword>
<dbReference type="Proteomes" id="UP001437256">
    <property type="component" value="Unassembled WGS sequence"/>
</dbReference>